<protein>
    <submittedName>
        <fullName evidence="1">Uncharacterized protein</fullName>
    </submittedName>
</protein>
<evidence type="ECO:0000313" key="1">
    <source>
        <dbReference type="EMBL" id="MBT0674542.1"/>
    </source>
</evidence>
<keyword evidence="2" id="KW-1185">Reference proteome</keyword>
<name>A0ABS5SL79_9PROT</name>
<evidence type="ECO:0000313" key="2">
    <source>
        <dbReference type="Proteomes" id="UP001519538"/>
    </source>
</evidence>
<comment type="caution">
    <text evidence="1">The sequence shown here is derived from an EMBL/GenBank/DDBJ whole genome shotgun (WGS) entry which is preliminary data.</text>
</comment>
<dbReference type="RefSeq" id="WP_181418223.1">
    <property type="nucleotide sequence ID" value="NZ_BDLT01000039.1"/>
</dbReference>
<organism evidence="1 2">
    <name type="scientific">Komagataeibacter oboediens</name>
    <dbReference type="NCBI Taxonomy" id="65958"/>
    <lineage>
        <taxon>Bacteria</taxon>
        <taxon>Pseudomonadati</taxon>
        <taxon>Pseudomonadota</taxon>
        <taxon>Alphaproteobacteria</taxon>
        <taxon>Acetobacterales</taxon>
        <taxon>Acetobacteraceae</taxon>
        <taxon>Komagataeibacter</taxon>
    </lineage>
</organism>
<dbReference type="Proteomes" id="UP001519538">
    <property type="component" value="Unassembled WGS sequence"/>
</dbReference>
<dbReference type="EMBL" id="JABLUU010000003">
    <property type="protein sequence ID" value="MBT0674542.1"/>
    <property type="molecule type" value="Genomic_DNA"/>
</dbReference>
<dbReference type="GeneID" id="79186864"/>
<gene>
    <name evidence="1" type="ORF">HNO79_03900</name>
</gene>
<proteinExistence type="predicted"/>
<accession>A0ABS5SL79</accession>
<reference evidence="1 2" key="1">
    <citation type="journal article" date="2021" name="Astrobiology">
        <title>Bacterial Cellulose Retains Robustness but Its Synthesis Declines After Exposure to a Mars-Like Environment Simulated Outside the International Space Station.</title>
        <authorList>
            <person name="Orlovska I."/>
            <person name="Podolich O."/>
            <person name="Kukharenko O."/>
            <person name="Zaets I."/>
            <person name="Reva O."/>
            <person name="Khirunenko L."/>
            <person name="Zmejkoski D."/>
            <person name="Rogalsky S."/>
            <person name="Barh D."/>
            <person name="Tiwari S."/>
            <person name="Kumavath R."/>
            <person name="Goes-Neto A."/>
            <person name="Azevedo V."/>
            <person name="Brenig B."/>
            <person name="Ghosh P."/>
            <person name="de Vera J.P."/>
            <person name="Kozyrovska N."/>
        </authorList>
    </citation>
    <scope>NUCLEOTIDE SEQUENCE [LARGE SCALE GENOMIC DNA]</scope>
    <source>
        <strain evidence="1 2">IMBG 311</strain>
    </source>
</reference>
<sequence>MADGTFMPILRDGPIQSIWMKKREGNRSAGQWRFYAAGMSSLLIHEKACAG</sequence>